<dbReference type="Proteomes" id="UP000014500">
    <property type="component" value="Unassembled WGS sequence"/>
</dbReference>
<organism evidence="1 2">
    <name type="scientific">Strigamia maritima</name>
    <name type="common">European centipede</name>
    <name type="synonym">Geophilus maritimus</name>
    <dbReference type="NCBI Taxonomy" id="126957"/>
    <lineage>
        <taxon>Eukaryota</taxon>
        <taxon>Metazoa</taxon>
        <taxon>Ecdysozoa</taxon>
        <taxon>Arthropoda</taxon>
        <taxon>Myriapoda</taxon>
        <taxon>Chilopoda</taxon>
        <taxon>Pleurostigmophora</taxon>
        <taxon>Geophilomorpha</taxon>
        <taxon>Linotaeniidae</taxon>
        <taxon>Strigamia</taxon>
    </lineage>
</organism>
<dbReference type="eggNOG" id="KOG1497">
    <property type="taxonomic scope" value="Eukaryota"/>
</dbReference>
<evidence type="ECO:0000313" key="2">
    <source>
        <dbReference type="Proteomes" id="UP000014500"/>
    </source>
</evidence>
<dbReference type="EMBL" id="JH431802">
    <property type="status" value="NOT_ANNOTATED_CDS"/>
    <property type="molecule type" value="Genomic_DNA"/>
</dbReference>
<dbReference type="AlphaFoldDB" id="T1J2E2"/>
<protein>
    <submittedName>
        <fullName evidence="1">Uncharacterized protein</fullName>
    </submittedName>
</protein>
<dbReference type="STRING" id="126957.T1J2E2"/>
<keyword evidence="2" id="KW-1185">Reference proteome</keyword>
<name>T1J2E2_STRMM</name>
<dbReference type="HOGENOM" id="CLU_2674228_0_0_1"/>
<reference evidence="2" key="1">
    <citation type="submission" date="2011-05" db="EMBL/GenBank/DDBJ databases">
        <authorList>
            <person name="Richards S.R."/>
            <person name="Qu J."/>
            <person name="Jiang H."/>
            <person name="Jhangiani S.N."/>
            <person name="Agravi P."/>
            <person name="Goodspeed R."/>
            <person name="Gross S."/>
            <person name="Mandapat C."/>
            <person name="Jackson L."/>
            <person name="Mathew T."/>
            <person name="Pu L."/>
            <person name="Thornton R."/>
            <person name="Saada N."/>
            <person name="Wilczek-Boney K.B."/>
            <person name="Lee S."/>
            <person name="Kovar C."/>
            <person name="Wu Y."/>
            <person name="Scherer S.E."/>
            <person name="Worley K.C."/>
            <person name="Muzny D.M."/>
            <person name="Gibbs R."/>
        </authorList>
    </citation>
    <scope>NUCLEOTIDE SEQUENCE</scope>
    <source>
        <strain evidence="2">Brora</strain>
    </source>
</reference>
<sequence length="75" mass="8789">MSLVGIGKQQQLGLMLLCAIGQQRSRMLAILFKDERFQQLLAYDIHEKMYLDQIIRKSELQEFASMLLQIVNYAR</sequence>
<dbReference type="EnsemblMetazoa" id="SMAR007730-RA">
    <property type="protein sequence ID" value="SMAR007730-PA"/>
    <property type="gene ID" value="SMAR007730"/>
</dbReference>
<accession>T1J2E2</accession>
<reference evidence="1" key="2">
    <citation type="submission" date="2015-02" db="UniProtKB">
        <authorList>
            <consortium name="EnsemblMetazoa"/>
        </authorList>
    </citation>
    <scope>IDENTIFICATION</scope>
</reference>
<proteinExistence type="predicted"/>
<evidence type="ECO:0000313" key="1">
    <source>
        <dbReference type="EnsemblMetazoa" id="SMAR007730-PA"/>
    </source>
</evidence>